<comment type="caution">
    <text evidence="1">The sequence shown here is derived from an EMBL/GenBank/DDBJ whole genome shotgun (WGS) entry which is preliminary data.</text>
</comment>
<name>A0ABD0V5J8_DENTH</name>
<keyword evidence="2" id="KW-1185">Reference proteome</keyword>
<organism evidence="1 2">
    <name type="scientific">Dendrobium thyrsiflorum</name>
    <name type="common">Pinecone-like raceme dendrobium</name>
    <name type="synonym">Orchid</name>
    <dbReference type="NCBI Taxonomy" id="117978"/>
    <lineage>
        <taxon>Eukaryota</taxon>
        <taxon>Viridiplantae</taxon>
        <taxon>Streptophyta</taxon>
        <taxon>Embryophyta</taxon>
        <taxon>Tracheophyta</taxon>
        <taxon>Spermatophyta</taxon>
        <taxon>Magnoliopsida</taxon>
        <taxon>Liliopsida</taxon>
        <taxon>Asparagales</taxon>
        <taxon>Orchidaceae</taxon>
        <taxon>Epidendroideae</taxon>
        <taxon>Malaxideae</taxon>
        <taxon>Dendrobiinae</taxon>
        <taxon>Dendrobium</taxon>
    </lineage>
</organism>
<proteinExistence type="predicted"/>
<evidence type="ECO:0000313" key="2">
    <source>
        <dbReference type="Proteomes" id="UP001552299"/>
    </source>
</evidence>
<gene>
    <name evidence="1" type="ORF">M5K25_009434</name>
</gene>
<accession>A0ABD0V5J8</accession>
<protein>
    <submittedName>
        <fullName evidence="1">Uncharacterized protein</fullName>
    </submittedName>
</protein>
<dbReference type="AlphaFoldDB" id="A0ABD0V5J8"/>
<sequence>MAPKGPLRRSAPFAVNKNFFLAKESSRTTKSILHDTSTPRVLCMADPERDSDFIYNEQGFVDILRSPFFDVNPEVDNSVEEYVELLLTSSTTYLFILIAYCSFKCHRITTSTIQWQITAKPRQGTGEQKSQNFTVSSNPFLGACLERTWPLFSVSP</sequence>
<reference evidence="1 2" key="1">
    <citation type="journal article" date="2024" name="Plant Biotechnol. J.">
        <title>Dendrobium thyrsiflorum genome and its molecular insights into genes involved in important horticultural traits.</title>
        <authorList>
            <person name="Chen B."/>
            <person name="Wang J.Y."/>
            <person name="Zheng P.J."/>
            <person name="Li K.L."/>
            <person name="Liang Y.M."/>
            <person name="Chen X.F."/>
            <person name="Zhang C."/>
            <person name="Zhao X."/>
            <person name="He X."/>
            <person name="Zhang G.Q."/>
            <person name="Liu Z.J."/>
            <person name="Xu Q."/>
        </authorList>
    </citation>
    <scope>NUCLEOTIDE SEQUENCE [LARGE SCALE GENOMIC DNA]</scope>
    <source>
        <strain evidence="1">GZMU011</strain>
    </source>
</reference>
<dbReference type="Proteomes" id="UP001552299">
    <property type="component" value="Unassembled WGS sequence"/>
</dbReference>
<evidence type="ECO:0000313" key="1">
    <source>
        <dbReference type="EMBL" id="KAL0920309.1"/>
    </source>
</evidence>
<dbReference type="EMBL" id="JANQDX010000008">
    <property type="protein sequence ID" value="KAL0920309.1"/>
    <property type="molecule type" value="Genomic_DNA"/>
</dbReference>